<evidence type="ECO:0000259" key="6">
    <source>
        <dbReference type="PROSITE" id="PS50865"/>
    </source>
</evidence>
<dbReference type="Pfam" id="PF01753">
    <property type="entry name" value="zf-MYND"/>
    <property type="match status" value="1"/>
</dbReference>
<dbReference type="Gene3D" id="1.10.220.160">
    <property type="match status" value="1"/>
</dbReference>
<gene>
    <name evidence="7" type="ORF">Z518_04357</name>
</gene>
<dbReference type="InterPro" id="IPR001214">
    <property type="entry name" value="SET_dom"/>
</dbReference>
<dbReference type="Gene3D" id="2.170.270.10">
    <property type="entry name" value="SET domain"/>
    <property type="match status" value="1"/>
</dbReference>
<dbReference type="VEuPathDB" id="FungiDB:Z518_04357"/>
<dbReference type="CDD" id="cd20071">
    <property type="entry name" value="SET_SMYD"/>
    <property type="match status" value="1"/>
</dbReference>
<dbReference type="PANTHER" id="PTHR12197">
    <property type="entry name" value="HISTONE-LYSINE N-METHYLTRANSFERASE SMYD"/>
    <property type="match status" value="1"/>
</dbReference>
<dbReference type="Proteomes" id="UP000053617">
    <property type="component" value="Unassembled WGS sequence"/>
</dbReference>
<evidence type="ECO:0000256" key="2">
    <source>
        <dbReference type="ARBA" id="ARBA00022771"/>
    </source>
</evidence>
<dbReference type="EMBL" id="KN847477">
    <property type="protein sequence ID" value="KIX06381.1"/>
    <property type="molecule type" value="Genomic_DNA"/>
</dbReference>
<evidence type="ECO:0000256" key="1">
    <source>
        <dbReference type="ARBA" id="ARBA00022723"/>
    </source>
</evidence>
<dbReference type="GO" id="GO:0005634">
    <property type="term" value="C:nucleus"/>
    <property type="evidence" value="ECO:0007669"/>
    <property type="project" value="TreeGrafter"/>
</dbReference>
<evidence type="ECO:0000313" key="7">
    <source>
        <dbReference type="EMBL" id="KIX06381.1"/>
    </source>
</evidence>
<dbReference type="InterPro" id="IPR050869">
    <property type="entry name" value="H3K4_H4K5_MeTrfase"/>
</dbReference>
<protein>
    <submittedName>
        <fullName evidence="7">Uncharacterized protein</fullName>
    </submittedName>
</protein>
<feature type="domain" description="SET" evidence="5">
    <location>
        <begin position="13"/>
        <end position="270"/>
    </location>
</feature>
<name>A0A0D2IT76_9EURO</name>
<dbReference type="HOGENOM" id="CLU_018406_5_1_1"/>
<dbReference type="Gene3D" id="6.10.140.2220">
    <property type="match status" value="1"/>
</dbReference>
<dbReference type="SMART" id="SM00317">
    <property type="entry name" value="SET"/>
    <property type="match status" value="1"/>
</dbReference>
<sequence>MAFQQLHQLVESAHVYTKHSEGRGNGLFASQDTAPKSRVIFVERPLLIALETSKLSTHCYTCLRSPEDSCYAIVNGGAPSLKICSGCKVVKFCDKKCQSQAWSQYHRLECKLYARLHPRVLPSAVRAITRLLKQHKAGMLTKGEWEELLALESHQQDMAKEGGERWQDFLLMIQGIVSYSGTNHTPDVILRLLCLLAVNSFALTNPTFDPIGMVLHPKPALFNHSCEPNAFVRFDVPASSRQPDIPTCGSISVYAVRSIAKDEEITLSYIDTTYPFDRRQHELRGRYFFTCSCDLCAKGPNSPRDHYLSPPPSTAIDIGNEAEHILLRVEAKPGLEHTQIDEIRDRMEQLANTGVWPLHRYPFPQLRQQLLSALLNLNRFPEALLQSAMLVRMTLPIMFEQDYDPTLLMHMWTFWNICGHCLGMKMQNLTLTEPIPCDVQMLGLLGCVVIDDMHTALSEGVRANGELEHVVDEAFEQVKIERAFWEVYQQTPEDTRQAVWLWMDGQLETLLRNGGVSQDIIDFSMKRQG</sequence>
<dbReference type="SUPFAM" id="SSF82199">
    <property type="entry name" value="SET domain"/>
    <property type="match status" value="1"/>
</dbReference>
<dbReference type="AlphaFoldDB" id="A0A0D2IT76"/>
<dbReference type="Pfam" id="PF00856">
    <property type="entry name" value="SET"/>
    <property type="match status" value="1"/>
</dbReference>
<feature type="domain" description="MYND-type" evidence="6">
    <location>
        <begin position="59"/>
        <end position="110"/>
    </location>
</feature>
<keyword evidence="8" id="KW-1185">Reference proteome</keyword>
<dbReference type="GeneID" id="25292428"/>
<dbReference type="PROSITE" id="PS50280">
    <property type="entry name" value="SET"/>
    <property type="match status" value="1"/>
</dbReference>
<dbReference type="InterPro" id="IPR046341">
    <property type="entry name" value="SET_dom_sf"/>
</dbReference>
<dbReference type="STRING" id="1442369.A0A0D2IT76"/>
<evidence type="ECO:0000313" key="8">
    <source>
        <dbReference type="Proteomes" id="UP000053617"/>
    </source>
</evidence>
<evidence type="ECO:0000256" key="3">
    <source>
        <dbReference type="ARBA" id="ARBA00022833"/>
    </source>
</evidence>
<keyword evidence="2 4" id="KW-0863">Zinc-finger</keyword>
<keyword evidence="3" id="KW-0862">Zinc</keyword>
<dbReference type="InterPro" id="IPR002893">
    <property type="entry name" value="Znf_MYND"/>
</dbReference>
<evidence type="ECO:0000256" key="4">
    <source>
        <dbReference type="PROSITE-ProRule" id="PRU00134"/>
    </source>
</evidence>
<evidence type="ECO:0000259" key="5">
    <source>
        <dbReference type="PROSITE" id="PS50280"/>
    </source>
</evidence>
<dbReference type="PROSITE" id="PS50865">
    <property type="entry name" value="ZF_MYND_2"/>
    <property type="match status" value="1"/>
</dbReference>
<dbReference type="RefSeq" id="XP_013273517.1">
    <property type="nucleotide sequence ID" value="XM_013418063.1"/>
</dbReference>
<accession>A0A0D2IT76</accession>
<reference evidence="7 8" key="1">
    <citation type="submission" date="2015-01" db="EMBL/GenBank/DDBJ databases">
        <title>The Genome Sequence of Rhinocladiella mackenzie CBS 650.93.</title>
        <authorList>
            <consortium name="The Broad Institute Genomics Platform"/>
            <person name="Cuomo C."/>
            <person name="de Hoog S."/>
            <person name="Gorbushina A."/>
            <person name="Stielow B."/>
            <person name="Teixiera M."/>
            <person name="Abouelleil A."/>
            <person name="Chapman S.B."/>
            <person name="Priest M."/>
            <person name="Young S.K."/>
            <person name="Wortman J."/>
            <person name="Nusbaum C."/>
            <person name="Birren B."/>
        </authorList>
    </citation>
    <scope>NUCLEOTIDE SEQUENCE [LARGE SCALE GENOMIC DNA]</scope>
    <source>
        <strain evidence="7 8">CBS 650.93</strain>
    </source>
</reference>
<dbReference type="GO" id="GO:0008270">
    <property type="term" value="F:zinc ion binding"/>
    <property type="evidence" value="ECO:0007669"/>
    <property type="project" value="UniProtKB-KW"/>
</dbReference>
<proteinExistence type="predicted"/>
<dbReference type="PANTHER" id="PTHR12197:SF251">
    <property type="entry name" value="EG:BACR7C10.4 PROTEIN"/>
    <property type="match status" value="1"/>
</dbReference>
<dbReference type="OrthoDB" id="5945798at2759"/>
<organism evidence="7 8">
    <name type="scientific">Rhinocladiella mackenziei CBS 650.93</name>
    <dbReference type="NCBI Taxonomy" id="1442369"/>
    <lineage>
        <taxon>Eukaryota</taxon>
        <taxon>Fungi</taxon>
        <taxon>Dikarya</taxon>
        <taxon>Ascomycota</taxon>
        <taxon>Pezizomycotina</taxon>
        <taxon>Eurotiomycetes</taxon>
        <taxon>Chaetothyriomycetidae</taxon>
        <taxon>Chaetothyriales</taxon>
        <taxon>Herpotrichiellaceae</taxon>
        <taxon>Rhinocladiella</taxon>
    </lineage>
</organism>
<keyword evidence="1" id="KW-0479">Metal-binding</keyword>